<evidence type="ECO:0000313" key="10">
    <source>
        <dbReference type="EMBL" id="GLC62508.1"/>
    </source>
</evidence>
<dbReference type="InterPro" id="IPR023210">
    <property type="entry name" value="NADP_OxRdtase_dom"/>
</dbReference>
<comment type="similarity">
    <text evidence="2">Belongs to the aldo/keto reductase family.</text>
</comment>
<name>A0A9W6C2H7_9CHLO</name>
<dbReference type="Gene3D" id="1.20.1250.20">
    <property type="entry name" value="MFS general substrate transporter like domains"/>
    <property type="match status" value="1"/>
</dbReference>
<dbReference type="InterPro" id="IPR020471">
    <property type="entry name" value="AKR"/>
</dbReference>
<gene>
    <name evidence="10" type="primary">PLESTB003633</name>
    <name evidence="10" type="ORF">PLESTB_001907300</name>
</gene>
<dbReference type="PRINTS" id="PR00069">
    <property type="entry name" value="ALDKETRDTASE"/>
</dbReference>
<accession>A0A9W6C2H7</accession>
<dbReference type="InterPro" id="IPR036259">
    <property type="entry name" value="MFS_trans_sf"/>
</dbReference>
<dbReference type="InterPro" id="IPR018170">
    <property type="entry name" value="Aldo/ket_reductase_CS"/>
</dbReference>
<dbReference type="PANTHER" id="PTHR43827:SF3">
    <property type="entry name" value="NADP-DEPENDENT OXIDOREDUCTASE DOMAIN-CONTAINING PROTEIN"/>
    <property type="match status" value="1"/>
</dbReference>
<keyword evidence="11" id="KW-1185">Reference proteome</keyword>
<evidence type="ECO:0000256" key="4">
    <source>
        <dbReference type="ARBA" id="ARBA00022857"/>
    </source>
</evidence>
<comment type="subcellular location">
    <subcellularLocation>
        <location evidence="1">Membrane</location>
        <topology evidence="1">Multi-pass membrane protein</topology>
    </subcellularLocation>
</comment>
<keyword evidence="3 8" id="KW-0812">Transmembrane</keyword>
<dbReference type="PROSITE" id="PS00062">
    <property type="entry name" value="ALDOKETO_REDUCTASE_2"/>
    <property type="match status" value="1"/>
</dbReference>
<dbReference type="SUPFAM" id="SSF103473">
    <property type="entry name" value="MFS general substrate transporter"/>
    <property type="match status" value="1"/>
</dbReference>
<dbReference type="Proteomes" id="UP001165080">
    <property type="component" value="Unassembled WGS sequence"/>
</dbReference>
<reference evidence="10 11" key="1">
    <citation type="journal article" date="2023" name="Commun. Biol.">
        <title>Reorganization of the ancestral sex-determining regions during the evolution of trioecy in Pleodorina starrii.</title>
        <authorList>
            <person name="Takahashi K."/>
            <person name="Suzuki S."/>
            <person name="Kawai-Toyooka H."/>
            <person name="Yamamoto K."/>
            <person name="Hamaji T."/>
            <person name="Ootsuki R."/>
            <person name="Yamaguchi H."/>
            <person name="Kawachi M."/>
            <person name="Higashiyama T."/>
            <person name="Nozaki H."/>
        </authorList>
    </citation>
    <scope>NUCLEOTIDE SEQUENCE [LARGE SCALE GENOMIC DNA]</scope>
    <source>
        <strain evidence="10 11">NIES-4479</strain>
    </source>
</reference>
<protein>
    <recommendedName>
        <fullName evidence="9">NADP-dependent oxidoreductase domain-containing protein</fullName>
    </recommendedName>
</protein>
<evidence type="ECO:0000256" key="1">
    <source>
        <dbReference type="ARBA" id="ARBA00004141"/>
    </source>
</evidence>
<dbReference type="AlphaFoldDB" id="A0A9W6C2H7"/>
<dbReference type="PANTHER" id="PTHR43827">
    <property type="entry name" value="2,5-DIKETO-D-GLUCONIC ACID REDUCTASE"/>
    <property type="match status" value="1"/>
</dbReference>
<dbReference type="InterPro" id="IPR005829">
    <property type="entry name" value="Sugar_transporter_CS"/>
</dbReference>
<feature type="domain" description="NADP-dependent oxidoreductase" evidence="9">
    <location>
        <begin position="362"/>
        <end position="605"/>
    </location>
</feature>
<proteinExistence type="inferred from homology"/>
<organism evidence="10 11">
    <name type="scientific">Pleodorina starrii</name>
    <dbReference type="NCBI Taxonomy" id="330485"/>
    <lineage>
        <taxon>Eukaryota</taxon>
        <taxon>Viridiplantae</taxon>
        <taxon>Chlorophyta</taxon>
        <taxon>core chlorophytes</taxon>
        <taxon>Chlorophyceae</taxon>
        <taxon>CS clade</taxon>
        <taxon>Chlamydomonadales</taxon>
        <taxon>Volvocaceae</taxon>
        <taxon>Pleodorina</taxon>
    </lineage>
</organism>
<evidence type="ECO:0000259" key="9">
    <source>
        <dbReference type="Pfam" id="PF00248"/>
    </source>
</evidence>
<dbReference type="PROSITE" id="PS00217">
    <property type="entry name" value="SUGAR_TRANSPORT_2"/>
    <property type="match status" value="1"/>
</dbReference>
<dbReference type="SUPFAM" id="SSF51430">
    <property type="entry name" value="NAD(P)-linked oxidoreductase"/>
    <property type="match status" value="1"/>
</dbReference>
<feature type="transmembrane region" description="Helical" evidence="8">
    <location>
        <begin position="12"/>
        <end position="32"/>
    </location>
</feature>
<keyword evidence="7 8" id="KW-0472">Membrane</keyword>
<evidence type="ECO:0000256" key="7">
    <source>
        <dbReference type="ARBA" id="ARBA00023136"/>
    </source>
</evidence>
<keyword evidence="4" id="KW-0521">NADP</keyword>
<dbReference type="FunFam" id="3.20.20.100:FF:000002">
    <property type="entry name" value="2,5-diketo-D-gluconic acid reductase A"/>
    <property type="match status" value="1"/>
</dbReference>
<comment type="caution">
    <text evidence="10">The sequence shown here is derived from an EMBL/GenBank/DDBJ whole genome shotgun (WGS) entry which is preliminary data.</text>
</comment>
<evidence type="ECO:0000256" key="3">
    <source>
        <dbReference type="ARBA" id="ARBA00022692"/>
    </source>
</evidence>
<dbReference type="EMBL" id="BRXU01000066">
    <property type="protein sequence ID" value="GLC62508.1"/>
    <property type="molecule type" value="Genomic_DNA"/>
</dbReference>
<feature type="transmembrane region" description="Helical" evidence="8">
    <location>
        <begin position="266"/>
        <end position="286"/>
    </location>
</feature>
<evidence type="ECO:0000256" key="6">
    <source>
        <dbReference type="ARBA" id="ARBA00023002"/>
    </source>
</evidence>
<feature type="transmembrane region" description="Helical" evidence="8">
    <location>
        <begin position="73"/>
        <end position="99"/>
    </location>
</feature>
<feature type="transmembrane region" description="Helical" evidence="8">
    <location>
        <begin position="38"/>
        <end position="61"/>
    </location>
</feature>
<dbReference type="Pfam" id="PF07690">
    <property type="entry name" value="MFS_1"/>
    <property type="match status" value="1"/>
</dbReference>
<dbReference type="Gene3D" id="3.20.20.100">
    <property type="entry name" value="NADP-dependent oxidoreductase domain"/>
    <property type="match status" value="1"/>
</dbReference>
<evidence type="ECO:0000256" key="8">
    <source>
        <dbReference type="SAM" id="Phobius"/>
    </source>
</evidence>
<feature type="transmembrane region" description="Helical" evidence="8">
    <location>
        <begin position="158"/>
        <end position="178"/>
    </location>
</feature>
<feature type="transmembrane region" description="Helical" evidence="8">
    <location>
        <begin position="335"/>
        <end position="359"/>
    </location>
</feature>
<feature type="transmembrane region" description="Helical" evidence="8">
    <location>
        <begin position="133"/>
        <end position="151"/>
    </location>
</feature>
<evidence type="ECO:0000256" key="5">
    <source>
        <dbReference type="ARBA" id="ARBA00022989"/>
    </source>
</evidence>
<keyword evidence="6" id="KW-0560">Oxidoreductase</keyword>
<dbReference type="Pfam" id="PF00248">
    <property type="entry name" value="Aldo_ket_red"/>
    <property type="match status" value="1"/>
</dbReference>
<dbReference type="PROSITE" id="PS00798">
    <property type="entry name" value="ALDOKETO_REDUCTASE_1"/>
    <property type="match status" value="1"/>
</dbReference>
<dbReference type="GO" id="GO:0022857">
    <property type="term" value="F:transmembrane transporter activity"/>
    <property type="evidence" value="ECO:0007669"/>
    <property type="project" value="InterPro"/>
</dbReference>
<sequence>MASVNRDRVLSALAIILFSFALGTLSIIVPLLGMHAGYTPSAIGLLVAIAAVAQLITRLYMGALMRRIPDKSFLVGSGVMIAVSCALLALPPVFVVFVASQLVQGAARAFFWTSSQTHAVRTSAAPVSGLRDVNLAAGVGAFLGPAVAGYLWEISVQLPLMVGVVAGSVAVVPAALLIKFPPFTAKPSSPTGRDVRLWRRPGVNAACWMNTSAGAWKSLLDSYVPLALSLAGQPAAVIGILLSLANATVLAGSTLSGWVRNRGVRASLVIGVLTTGLGLAAVGPFAGLTAPVAVALAVSGIGAGILQTVGPAIAAEKVHPEERGDALALTGTFRATALLLSPLAMAGLVTLAPVTAALIPHLGLGTWPLVGEECETAVRYAVRSGYRLIDTAFQYRNEDAVGRGIRTAGVPREELFVSSKFNKESHSVDGVQRAYDRSLHTLGLDYLDMFMCHWPVPALDQYPEAWKGLVKLLDEGRVKAIGVSNFKPNHLEKIVAATGVVPDVNQIQLSPDLARLPPRAVHQDLGITTEAWSPIGRESGLRDHPIVAEIAQRAAKTPAQVLLRWHVQQGIVPIPQAAKPEWLVENISVFDFFLTAEDMEALAGLDRGENAARDSDAPENGH</sequence>
<dbReference type="InterPro" id="IPR036812">
    <property type="entry name" value="NAD(P)_OxRdtase_dom_sf"/>
</dbReference>
<evidence type="ECO:0000313" key="11">
    <source>
        <dbReference type="Proteomes" id="UP001165080"/>
    </source>
</evidence>
<feature type="transmembrane region" description="Helical" evidence="8">
    <location>
        <begin position="235"/>
        <end position="259"/>
    </location>
</feature>
<dbReference type="GO" id="GO:0016616">
    <property type="term" value="F:oxidoreductase activity, acting on the CH-OH group of donors, NAD or NADP as acceptor"/>
    <property type="evidence" value="ECO:0007669"/>
    <property type="project" value="UniProtKB-ARBA"/>
</dbReference>
<keyword evidence="5 8" id="KW-1133">Transmembrane helix</keyword>
<feature type="transmembrane region" description="Helical" evidence="8">
    <location>
        <begin position="292"/>
        <end position="314"/>
    </location>
</feature>
<evidence type="ECO:0000256" key="2">
    <source>
        <dbReference type="ARBA" id="ARBA00007905"/>
    </source>
</evidence>
<dbReference type="GO" id="GO:0016020">
    <property type="term" value="C:membrane"/>
    <property type="evidence" value="ECO:0007669"/>
    <property type="project" value="UniProtKB-SubCell"/>
</dbReference>
<dbReference type="InterPro" id="IPR011701">
    <property type="entry name" value="MFS"/>
</dbReference>